<evidence type="ECO:0000313" key="1">
    <source>
        <dbReference type="EMBL" id="MBM6911931.1"/>
    </source>
</evidence>
<accession>A0ABS2GCQ1</accession>
<dbReference type="Proteomes" id="UP000707138">
    <property type="component" value="Unassembled WGS sequence"/>
</dbReference>
<keyword evidence="2" id="KW-1185">Reference proteome</keyword>
<reference evidence="1 2" key="1">
    <citation type="journal article" date="2021" name="Sci. Rep.">
        <title>The distribution of antibiotic resistance genes in chicken gut microbiota commensals.</title>
        <authorList>
            <person name="Juricova H."/>
            <person name="Matiasovicova J."/>
            <person name="Kubasova T."/>
            <person name="Cejkova D."/>
            <person name="Rychlik I."/>
        </authorList>
    </citation>
    <scope>NUCLEOTIDE SEQUENCE [LARGE SCALE GENOMIC DNA]</scope>
    <source>
        <strain evidence="1 2">An537</strain>
    </source>
</reference>
<dbReference type="EMBL" id="JACJLA010000001">
    <property type="protein sequence ID" value="MBM6911931.1"/>
    <property type="molecule type" value="Genomic_DNA"/>
</dbReference>
<evidence type="ECO:0000313" key="2">
    <source>
        <dbReference type="Proteomes" id="UP000707138"/>
    </source>
</evidence>
<sequence>MITTHHKTTDVIKMNFTDDTTKMSLSVPISMPKEGITLEDVDEVGRFIAMGGFFVDSAGLVATRYICAHKEHTTVEEMK</sequence>
<protein>
    <recommendedName>
        <fullName evidence="3">DUF2922 domain-containing protein</fullName>
    </recommendedName>
</protein>
<gene>
    <name evidence="1" type="ORF">H6A01_01135</name>
</gene>
<evidence type="ECO:0008006" key="3">
    <source>
        <dbReference type="Google" id="ProtNLM"/>
    </source>
</evidence>
<proteinExistence type="predicted"/>
<comment type="caution">
    <text evidence="1">The sequence shown here is derived from an EMBL/GenBank/DDBJ whole genome shotgun (WGS) entry which is preliminary data.</text>
</comment>
<dbReference type="RefSeq" id="WP_205087245.1">
    <property type="nucleotide sequence ID" value="NZ_JACJLA010000001.1"/>
</dbReference>
<name>A0ABS2GCQ1_9FIRM</name>
<organism evidence="1 2">
    <name type="scientific">Veillonella magna</name>
    <dbReference type="NCBI Taxonomy" id="464322"/>
    <lineage>
        <taxon>Bacteria</taxon>
        <taxon>Bacillati</taxon>
        <taxon>Bacillota</taxon>
        <taxon>Negativicutes</taxon>
        <taxon>Veillonellales</taxon>
        <taxon>Veillonellaceae</taxon>
        <taxon>Veillonella</taxon>
    </lineage>
</organism>